<evidence type="ECO:0000256" key="1">
    <source>
        <dbReference type="SAM" id="Phobius"/>
    </source>
</evidence>
<dbReference type="Proteomes" id="UP001601288">
    <property type="component" value="Unassembled WGS sequence"/>
</dbReference>
<proteinExistence type="predicted"/>
<accession>A0ABW6LU48</accession>
<dbReference type="Pfam" id="PF16951">
    <property type="entry name" value="MaAIMP_sms"/>
    <property type="match status" value="1"/>
</dbReference>
<keyword evidence="3" id="KW-1185">Reference proteome</keyword>
<dbReference type="RefSeq" id="WP_358291581.1">
    <property type="nucleotide sequence ID" value="NZ_JBEYGJ010000051.1"/>
</dbReference>
<dbReference type="NCBIfam" id="NF033493">
    <property type="entry name" value="MetS_like_NSS"/>
    <property type="match status" value="1"/>
</dbReference>
<evidence type="ECO:0000313" key="3">
    <source>
        <dbReference type="Proteomes" id="UP001601288"/>
    </source>
</evidence>
<organism evidence="2 3">
    <name type="scientific">Streptomyces massasporeus</name>
    <dbReference type="NCBI Taxonomy" id="67324"/>
    <lineage>
        <taxon>Bacteria</taxon>
        <taxon>Bacillati</taxon>
        <taxon>Actinomycetota</taxon>
        <taxon>Actinomycetes</taxon>
        <taxon>Kitasatosporales</taxon>
        <taxon>Streptomycetaceae</taxon>
        <taxon>Streptomyces</taxon>
    </lineage>
</organism>
<reference evidence="2 3" key="1">
    <citation type="submission" date="2024-10" db="EMBL/GenBank/DDBJ databases">
        <title>The Natural Products Discovery Center: Release of the First 8490 Sequenced Strains for Exploring Actinobacteria Biosynthetic Diversity.</title>
        <authorList>
            <person name="Kalkreuter E."/>
            <person name="Kautsar S.A."/>
            <person name="Yang D."/>
            <person name="Bader C.D."/>
            <person name="Teijaro C.N."/>
            <person name="Fluegel L."/>
            <person name="Davis C.M."/>
            <person name="Simpson J.R."/>
            <person name="Lauterbach L."/>
            <person name="Steele A.D."/>
            <person name="Gui C."/>
            <person name="Meng S."/>
            <person name="Li G."/>
            <person name="Viehrig K."/>
            <person name="Ye F."/>
            <person name="Su P."/>
            <person name="Kiefer A.F."/>
            <person name="Nichols A."/>
            <person name="Cepeda A.J."/>
            <person name="Yan W."/>
            <person name="Fan B."/>
            <person name="Jiang Y."/>
            <person name="Adhikari A."/>
            <person name="Zheng C.-J."/>
            <person name="Schuster L."/>
            <person name="Cowan T.M."/>
            <person name="Smanski M.J."/>
            <person name="Chevrette M.G."/>
            <person name="De Carvalho L.P.S."/>
            <person name="Shen B."/>
        </authorList>
    </citation>
    <scope>NUCLEOTIDE SEQUENCE [LARGE SCALE GENOMIC DNA]</scope>
    <source>
        <strain evidence="2 3">NPDC007066</strain>
    </source>
</reference>
<name>A0ABW6LU48_9ACTN</name>
<dbReference type="InterPro" id="IPR031596">
    <property type="entry name" value="MaAIMP_sms"/>
</dbReference>
<evidence type="ECO:0000313" key="2">
    <source>
        <dbReference type="EMBL" id="MFE9230569.1"/>
    </source>
</evidence>
<gene>
    <name evidence="2" type="ORF">ACFYM3_39520</name>
</gene>
<sequence>MSGGAIIMMIIAILIVWGGLGLAIIRLRGHPDPGPTAEETTIPHAE</sequence>
<feature type="transmembrane region" description="Helical" evidence="1">
    <location>
        <begin position="6"/>
        <end position="25"/>
    </location>
</feature>
<keyword evidence="1" id="KW-0472">Membrane</keyword>
<keyword evidence="1" id="KW-1133">Transmembrane helix</keyword>
<comment type="caution">
    <text evidence="2">The sequence shown here is derived from an EMBL/GenBank/DDBJ whole genome shotgun (WGS) entry which is preliminary data.</text>
</comment>
<keyword evidence="1" id="KW-0812">Transmembrane</keyword>
<dbReference type="EMBL" id="JBIAFP010000036">
    <property type="protein sequence ID" value="MFE9230569.1"/>
    <property type="molecule type" value="Genomic_DNA"/>
</dbReference>
<protein>
    <submittedName>
        <fullName evidence="2">Methionine/alanine import family NSS transporter small subunit</fullName>
    </submittedName>
</protein>